<name>A0ABQ8SQZ4_PERAM</name>
<dbReference type="Pfam" id="PF01498">
    <property type="entry name" value="HTH_Tnp_Tc3_2"/>
    <property type="match status" value="1"/>
</dbReference>
<accession>A0ABQ8SQZ4</accession>
<sequence>MAGLCECGNEPPSSLKASKQVISRVKKALDNDKQYSSSRVGKCGQKRIISPRTERKLVQLAKNNRRLTSKDLRKNLEQYGVNVCDSTVYRKLIDARLHAHRPRKKASGRQYSLKWVCFSDEFIFEISEEYSQYVRRTADEEFKPQCIAQKRQASNQDNELYLYHISEPIISEVSKAVSGHIKRIIKFPAYVEAFNALKVDFCKKAGFPGVISVIDGTHVPINNPGGNNAEIFRNRKDYFSINVQIMERVENLDLDRIGHLKCLPLNQEYIYLEL</sequence>
<feature type="domain" description="Transposase Tc1-like" evidence="1">
    <location>
        <begin position="55"/>
        <end position="105"/>
    </location>
</feature>
<protein>
    <recommendedName>
        <fullName evidence="1">Transposase Tc1-like domain-containing protein</fullName>
    </recommendedName>
</protein>
<reference evidence="2 3" key="1">
    <citation type="journal article" date="2022" name="Allergy">
        <title>Genome assembly and annotation of Periplaneta americana reveal a comprehensive cockroach allergen profile.</title>
        <authorList>
            <person name="Wang L."/>
            <person name="Xiong Q."/>
            <person name="Saelim N."/>
            <person name="Wang L."/>
            <person name="Nong W."/>
            <person name="Wan A.T."/>
            <person name="Shi M."/>
            <person name="Liu X."/>
            <person name="Cao Q."/>
            <person name="Hui J.H.L."/>
            <person name="Sookrung N."/>
            <person name="Leung T.F."/>
            <person name="Tungtrongchitr A."/>
            <person name="Tsui S.K.W."/>
        </authorList>
    </citation>
    <scope>NUCLEOTIDE SEQUENCE [LARGE SCALE GENOMIC DNA]</scope>
    <source>
        <strain evidence="2">PWHHKU_190912</strain>
    </source>
</reference>
<comment type="caution">
    <text evidence="2">The sequence shown here is derived from an EMBL/GenBank/DDBJ whole genome shotgun (WGS) entry which is preliminary data.</text>
</comment>
<evidence type="ECO:0000259" key="1">
    <source>
        <dbReference type="Pfam" id="PF01498"/>
    </source>
</evidence>
<proteinExistence type="predicted"/>
<gene>
    <name evidence="2" type="ORF">ANN_18724</name>
</gene>
<dbReference type="InterPro" id="IPR002492">
    <property type="entry name" value="Transposase_Tc1-like"/>
</dbReference>
<keyword evidence="3" id="KW-1185">Reference proteome</keyword>
<organism evidence="2 3">
    <name type="scientific">Periplaneta americana</name>
    <name type="common">American cockroach</name>
    <name type="synonym">Blatta americana</name>
    <dbReference type="NCBI Taxonomy" id="6978"/>
    <lineage>
        <taxon>Eukaryota</taxon>
        <taxon>Metazoa</taxon>
        <taxon>Ecdysozoa</taxon>
        <taxon>Arthropoda</taxon>
        <taxon>Hexapoda</taxon>
        <taxon>Insecta</taxon>
        <taxon>Pterygota</taxon>
        <taxon>Neoptera</taxon>
        <taxon>Polyneoptera</taxon>
        <taxon>Dictyoptera</taxon>
        <taxon>Blattodea</taxon>
        <taxon>Blattoidea</taxon>
        <taxon>Blattidae</taxon>
        <taxon>Blattinae</taxon>
        <taxon>Periplaneta</taxon>
    </lineage>
</organism>
<evidence type="ECO:0000313" key="2">
    <source>
        <dbReference type="EMBL" id="KAJ4436097.1"/>
    </source>
</evidence>
<dbReference type="EMBL" id="JAJSOF020000023">
    <property type="protein sequence ID" value="KAJ4436097.1"/>
    <property type="molecule type" value="Genomic_DNA"/>
</dbReference>
<dbReference type="Proteomes" id="UP001148838">
    <property type="component" value="Unassembled WGS sequence"/>
</dbReference>
<evidence type="ECO:0000313" key="3">
    <source>
        <dbReference type="Proteomes" id="UP001148838"/>
    </source>
</evidence>